<dbReference type="SUPFAM" id="SSF48498">
    <property type="entry name" value="Tetracyclin repressor-like, C-terminal domain"/>
    <property type="match status" value="1"/>
</dbReference>
<evidence type="ECO:0000256" key="4">
    <source>
        <dbReference type="ARBA" id="ARBA00023163"/>
    </source>
</evidence>
<dbReference type="InterPro" id="IPR001647">
    <property type="entry name" value="HTH_TetR"/>
</dbReference>
<evidence type="ECO:0000259" key="6">
    <source>
        <dbReference type="PROSITE" id="PS50977"/>
    </source>
</evidence>
<organism evidence="7 8">
    <name type="scientific">Nonomuraea endophytica</name>
    <dbReference type="NCBI Taxonomy" id="714136"/>
    <lineage>
        <taxon>Bacteria</taxon>
        <taxon>Bacillati</taxon>
        <taxon>Actinomycetota</taxon>
        <taxon>Actinomycetes</taxon>
        <taxon>Streptosporangiales</taxon>
        <taxon>Streptosporangiaceae</taxon>
        <taxon>Nonomuraea</taxon>
    </lineage>
</organism>
<keyword evidence="3 5" id="KW-0238">DNA-binding</keyword>
<gene>
    <name evidence="7" type="ORF">HNR40_010168</name>
</gene>
<dbReference type="Gene3D" id="1.10.357.10">
    <property type="entry name" value="Tetracycline Repressor, domain 2"/>
    <property type="match status" value="1"/>
</dbReference>
<dbReference type="InterPro" id="IPR009057">
    <property type="entry name" value="Homeodomain-like_sf"/>
</dbReference>
<dbReference type="EMBL" id="JACHIN010000025">
    <property type="protein sequence ID" value="MBB5084657.1"/>
    <property type="molecule type" value="Genomic_DNA"/>
</dbReference>
<dbReference type="InterPro" id="IPR039538">
    <property type="entry name" value="BetI_C"/>
</dbReference>
<dbReference type="PANTHER" id="PTHR30055:SF226">
    <property type="entry name" value="HTH-TYPE TRANSCRIPTIONAL REGULATOR PKSA"/>
    <property type="match status" value="1"/>
</dbReference>
<feature type="DNA-binding region" description="H-T-H motif" evidence="5">
    <location>
        <begin position="31"/>
        <end position="50"/>
    </location>
</feature>
<evidence type="ECO:0000256" key="3">
    <source>
        <dbReference type="ARBA" id="ARBA00023125"/>
    </source>
</evidence>
<evidence type="ECO:0000313" key="8">
    <source>
        <dbReference type="Proteomes" id="UP000568380"/>
    </source>
</evidence>
<reference evidence="7 8" key="1">
    <citation type="submission" date="2020-08" db="EMBL/GenBank/DDBJ databases">
        <title>Genomic Encyclopedia of Type Strains, Phase IV (KMG-IV): sequencing the most valuable type-strain genomes for metagenomic binning, comparative biology and taxonomic classification.</title>
        <authorList>
            <person name="Goeker M."/>
        </authorList>
    </citation>
    <scope>NUCLEOTIDE SEQUENCE [LARGE SCALE GENOMIC DNA]</scope>
    <source>
        <strain evidence="7 8">DSM 45385</strain>
    </source>
</reference>
<dbReference type="RefSeq" id="WP_184975011.1">
    <property type="nucleotide sequence ID" value="NZ_JACHIN010000025.1"/>
</dbReference>
<evidence type="ECO:0000256" key="2">
    <source>
        <dbReference type="ARBA" id="ARBA00023015"/>
    </source>
</evidence>
<dbReference type="Pfam" id="PF13977">
    <property type="entry name" value="TetR_C_6"/>
    <property type="match status" value="1"/>
</dbReference>
<keyword evidence="8" id="KW-1185">Reference proteome</keyword>
<dbReference type="AlphaFoldDB" id="A0A7W8EN37"/>
<dbReference type="InterPro" id="IPR036271">
    <property type="entry name" value="Tet_transcr_reg_TetR-rel_C_sf"/>
</dbReference>
<dbReference type="GO" id="GO:0000976">
    <property type="term" value="F:transcription cis-regulatory region binding"/>
    <property type="evidence" value="ECO:0007669"/>
    <property type="project" value="TreeGrafter"/>
</dbReference>
<proteinExistence type="predicted"/>
<feature type="domain" description="HTH tetR-type" evidence="6">
    <location>
        <begin position="8"/>
        <end position="68"/>
    </location>
</feature>
<evidence type="ECO:0000256" key="5">
    <source>
        <dbReference type="PROSITE-ProRule" id="PRU00335"/>
    </source>
</evidence>
<evidence type="ECO:0000256" key="1">
    <source>
        <dbReference type="ARBA" id="ARBA00022491"/>
    </source>
</evidence>
<evidence type="ECO:0000313" key="7">
    <source>
        <dbReference type="EMBL" id="MBB5084657.1"/>
    </source>
</evidence>
<protein>
    <submittedName>
        <fullName evidence="7">AcrR family transcriptional regulator</fullName>
    </submittedName>
</protein>
<dbReference type="PROSITE" id="PS50977">
    <property type="entry name" value="HTH_TETR_2"/>
    <property type="match status" value="1"/>
</dbReference>
<name>A0A7W8EN37_9ACTN</name>
<dbReference type="GO" id="GO:0003700">
    <property type="term" value="F:DNA-binding transcription factor activity"/>
    <property type="evidence" value="ECO:0007669"/>
    <property type="project" value="TreeGrafter"/>
</dbReference>
<keyword evidence="2" id="KW-0805">Transcription regulation</keyword>
<keyword evidence="1" id="KW-0678">Repressor</keyword>
<comment type="caution">
    <text evidence="7">The sequence shown here is derived from an EMBL/GenBank/DDBJ whole genome shotgun (WGS) entry which is preliminary data.</text>
</comment>
<sequence length="201" mass="22765">MPKVVDPEARRDEVVDAVFRVVRRAGFEHASLRNVAEEAGLAIGSVRHYFDSHTDLMVFAMRASLDRVAARLMERVGPLLAEQDRDARAEGAERMLSELLPLDDQRRDETTVWLAFATAARTRPELEPLARESYDGMRTLVRRIVDGLAMRRPLDAELETERLAALIDGLTLEGVLRPDRMTPELMARTLHHHLRTLTGHP</sequence>
<keyword evidence="4" id="KW-0804">Transcription</keyword>
<dbReference type="Pfam" id="PF00440">
    <property type="entry name" value="TetR_N"/>
    <property type="match status" value="1"/>
</dbReference>
<dbReference type="PANTHER" id="PTHR30055">
    <property type="entry name" value="HTH-TYPE TRANSCRIPTIONAL REGULATOR RUTR"/>
    <property type="match status" value="1"/>
</dbReference>
<dbReference type="Proteomes" id="UP000568380">
    <property type="component" value="Unassembled WGS sequence"/>
</dbReference>
<dbReference type="SUPFAM" id="SSF46689">
    <property type="entry name" value="Homeodomain-like"/>
    <property type="match status" value="1"/>
</dbReference>
<dbReference type="InterPro" id="IPR050109">
    <property type="entry name" value="HTH-type_TetR-like_transc_reg"/>
</dbReference>
<accession>A0A7W8EN37</accession>